<dbReference type="EMBL" id="CP001804">
    <property type="protein sequence ID" value="ACY15520.1"/>
    <property type="molecule type" value="Genomic_DNA"/>
</dbReference>
<gene>
    <name evidence="1" type="ordered locus">Hoch_3013</name>
</gene>
<proteinExistence type="predicted"/>
<dbReference type="KEGG" id="hoh:Hoch_3013"/>
<dbReference type="AlphaFoldDB" id="D0LR12"/>
<dbReference type="STRING" id="502025.Hoch_3013"/>
<evidence type="ECO:0000313" key="1">
    <source>
        <dbReference type="EMBL" id="ACY15520.1"/>
    </source>
</evidence>
<dbReference type="RefSeq" id="WP_012828120.1">
    <property type="nucleotide sequence ID" value="NC_013440.1"/>
</dbReference>
<accession>D0LR12</accession>
<sequence length="237" mass="26585">MSEAEDELLAAKQQGMEVFLEAPLDDFPAGSYGFYFGELTYLRELDFSDMSPDEASTELDTLFQVWDGVGDETRQMLQEKLAGNDQVWFTEGDDIWLSEAGMAAMLPLLDEDDLDEIACYAFACQSDEALFDAVHALIFERFESLGEDWDEIDADDYDPDDEFGEKLDKVEDERVRAVFLTLCDGDPASFELCATPQELAAHKRGVHLVCELEDAHQQDFVSHVLFIPKTPFGGSSS</sequence>
<dbReference type="HOGENOM" id="CLU_1169375_0_0_7"/>
<organism evidence="1 2">
    <name type="scientific">Haliangium ochraceum (strain DSM 14365 / JCM 11303 / SMP-2)</name>
    <dbReference type="NCBI Taxonomy" id="502025"/>
    <lineage>
        <taxon>Bacteria</taxon>
        <taxon>Pseudomonadati</taxon>
        <taxon>Myxococcota</taxon>
        <taxon>Polyangia</taxon>
        <taxon>Haliangiales</taxon>
        <taxon>Kofleriaceae</taxon>
        <taxon>Haliangium</taxon>
    </lineage>
</organism>
<protein>
    <submittedName>
        <fullName evidence="1">Uncharacterized protein</fullName>
    </submittedName>
</protein>
<name>D0LR12_HALO1</name>
<evidence type="ECO:0000313" key="2">
    <source>
        <dbReference type="Proteomes" id="UP000001880"/>
    </source>
</evidence>
<keyword evidence="2" id="KW-1185">Reference proteome</keyword>
<dbReference type="Proteomes" id="UP000001880">
    <property type="component" value="Chromosome"/>
</dbReference>
<reference evidence="1 2" key="1">
    <citation type="journal article" date="2010" name="Stand. Genomic Sci.">
        <title>Complete genome sequence of Haliangium ochraceum type strain (SMP-2).</title>
        <authorList>
            <consortium name="US DOE Joint Genome Institute (JGI-PGF)"/>
            <person name="Ivanova N."/>
            <person name="Daum C."/>
            <person name="Lang E."/>
            <person name="Abt B."/>
            <person name="Kopitz M."/>
            <person name="Saunders E."/>
            <person name="Lapidus A."/>
            <person name="Lucas S."/>
            <person name="Glavina Del Rio T."/>
            <person name="Nolan M."/>
            <person name="Tice H."/>
            <person name="Copeland A."/>
            <person name="Cheng J.F."/>
            <person name="Chen F."/>
            <person name="Bruce D."/>
            <person name="Goodwin L."/>
            <person name="Pitluck S."/>
            <person name="Mavromatis K."/>
            <person name="Pati A."/>
            <person name="Mikhailova N."/>
            <person name="Chen A."/>
            <person name="Palaniappan K."/>
            <person name="Land M."/>
            <person name="Hauser L."/>
            <person name="Chang Y.J."/>
            <person name="Jeffries C.D."/>
            <person name="Detter J.C."/>
            <person name="Brettin T."/>
            <person name="Rohde M."/>
            <person name="Goker M."/>
            <person name="Bristow J."/>
            <person name="Markowitz V."/>
            <person name="Eisen J.A."/>
            <person name="Hugenholtz P."/>
            <person name="Kyrpides N.C."/>
            <person name="Klenk H.P."/>
        </authorList>
    </citation>
    <scope>NUCLEOTIDE SEQUENCE [LARGE SCALE GENOMIC DNA]</scope>
    <source>
        <strain evidence="2">DSM 14365 / CIP 107738 / JCM 11303 / AJ 13395 / SMP-2</strain>
    </source>
</reference>